<dbReference type="SUPFAM" id="SSF51735">
    <property type="entry name" value="NAD(P)-binding Rossmann-fold domains"/>
    <property type="match status" value="1"/>
</dbReference>
<comment type="caution">
    <text evidence="4">The sequence shown here is derived from an EMBL/GenBank/DDBJ whole genome shotgun (WGS) entry which is preliminary data.</text>
</comment>
<comment type="similarity">
    <text evidence="1">Belongs to the short-chain dehydrogenases/reductases (SDR) family.</text>
</comment>
<keyword evidence="2" id="KW-0560">Oxidoreductase</keyword>
<dbReference type="PRINTS" id="PR00080">
    <property type="entry name" value="SDRFAMILY"/>
</dbReference>
<dbReference type="PANTHER" id="PTHR48107">
    <property type="entry name" value="NADPH-DEPENDENT ALDEHYDE REDUCTASE-LIKE PROTEIN, CHLOROPLASTIC-RELATED"/>
    <property type="match status" value="1"/>
</dbReference>
<dbReference type="Proteomes" id="UP000657372">
    <property type="component" value="Unassembled WGS sequence"/>
</dbReference>
<evidence type="ECO:0000313" key="4">
    <source>
        <dbReference type="EMBL" id="MBF8178895.1"/>
    </source>
</evidence>
<dbReference type="InterPro" id="IPR020904">
    <property type="entry name" value="Sc_DH/Rdtase_CS"/>
</dbReference>
<dbReference type="InterPro" id="IPR057326">
    <property type="entry name" value="KR_dom"/>
</dbReference>
<evidence type="ECO:0000259" key="3">
    <source>
        <dbReference type="SMART" id="SM00822"/>
    </source>
</evidence>
<dbReference type="EMBL" id="JADOEL010000013">
    <property type="protein sequence ID" value="MBF8178895.1"/>
    <property type="molecule type" value="Genomic_DNA"/>
</dbReference>
<keyword evidence="5" id="KW-1185">Reference proteome</keyword>
<dbReference type="CDD" id="cd05362">
    <property type="entry name" value="THN_reductase-like_SDR_c"/>
    <property type="match status" value="1"/>
</dbReference>
<sequence length="246" mass="25816">MSKQAKKVAIITGASRGIGAAIAERLANDGFAVVINYASSAGEADALVAKLQAAQHEAIAVKADVANSADVRRLFDETEQKLGKVDVLINNAGILQMAALADTSDELFERTFSINVRGTFNTLREAATRLNDGGRVVNFSSTTVAMSLPNYSVYTGSKAAVEVLTPIFAKEMRGRNITVNAVAPGPVATDLFFNGKTEAQIQQLANMPPLQRLGQPDDIAAAVSFLVGPDGGWINGQVLRANGGLA</sequence>
<dbReference type="Pfam" id="PF13561">
    <property type="entry name" value="adh_short_C2"/>
    <property type="match status" value="1"/>
</dbReference>
<dbReference type="PANTHER" id="PTHR48107:SF7">
    <property type="entry name" value="RE15974P"/>
    <property type="match status" value="1"/>
</dbReference>
<dbReference type="SMART" id="SM00822">
    <property type="entry name" value="PKS_KR"/>
    <property type="match status" value="1"/>
</dbReference>
<gene>
    <name evidence="4" type="ORF">IXC47_14495</name>
</gene>
<evidence type="ECO:0000313" key="5">
    <source>
        <dbReference type="Proteomes" id="UP000657372"/>
    </source>
</evidence>
<dbReference type="InterPro" id="IPR002347">
    <property type="entry name" value="SDR_fam"/>
</dbReference>
<evidence type="ECO:0000256" key="1">
    <source>
        <dbReference type="ARBA" id="ARBA00006484"/>
    </source>
</evidence>
<dbReference type="InterPro" id="IPR036291">
    <property type="entry name" value="NAD(P)-bd_dom_sf"/>
</dbReference>
<dbReference type="Gene3D" id="3.40.50.720">
    <property type="entry name" value="NAD(P)-binding Rossmann-like Domain"/>
    <property type="match status" value="1"/>
</dbReference>
<feature type="domain" description="Ketoreductase" evidence="3">
    <location>
        <begin position="7"/>
        <end position="190"/>
    </location>
</feature>
<accession>A0ABS0EVX4</accession>
<dbReference type="RefSeq" id="WP_195876081.1">
    <property type="nucleotide sequence ID" value="NZ_JADOEL010000013.1"/>
</dbReference>
<name>A0ABS0EVX4_9BURK</name>
<protein>
    <submittedName>
        <fullName evidence="4">SDR family oxidoreductase</fullName>
    </submittedName>
</protein>
<evidence type="ECO:0000256" key="2">
    <source>
        <dbReference type="ARBA" id="ARBA00023002"/>
    </source>
</evidence>
<proteinExistence type="inferred from homology"/>
<dbReference type="PRINTS" id="PR00081">
    <property type="entry name" value="GDHRDH"/>
</dbReference>
<organism evidence="4 5">
    <name type="scientific">Herminiimonas contaminans</name>
    <dbReference type="NCBI Taxonomy" id="1111140"/>
    <lineage>
        <taxon>Bacteria</taxon>
        <taxon>Pseudomonadati</taxon>
        <taxon>Pseudomonadota</taxon>
        <taxon>Betaproteobacteria</taxon>
        <taxon>Burkholderiales</taxon>
        <taxon>Oxalobacteraceae</taxon>
        <taxon>Herminiimonas</taxon>
    </lineage>
</organism>
<reference evidence="4 5" key="1">
    <citation type="submission" date="2020-11" db="EMBL/GenBank/DDBJ databases">
        <title>WGS of Herminiimonas contaminans strain Marseille-Q4544 isolated from planarians Schmidtea mediterranea.</title>
        <authorList>
            <person name="Kangale L."/>
        </authorList>
    </citation>
    <scope>NUCLEOTIDE SEQUENCE [LARGE SCALE GENOMIC DNA]</scope>
    <source>
        <strain evidence="4 5">Marseille-Q4544</strain>
    </source>
</reference>
<dbReference type="PROSITE" id="PS00061">
    <property type="entry name" value="ADH_SHORT"/>
    <property type="match status" value="1"/>
</dbReference>